<reference evidence="1" key="1">
    <citation type="submission" date="2021-02" db="EMBL/GenBank/DDBJ databases">
        <authorList>
            <person name="Vanwijnsberghe S."/>
        </authorList>
    </citation>
    <scope>NUCLEOTIDE SEQUENCE</scope>
    <source>
        <strain evidence="1">R-70211</strain>
    </source>
</reference>
<organism evidence="1 2">
    <name type="scientific">Paraburkholderia domus</name>
    <dbReference type="NCBI Taxonomy" id="2793075"/>
    <lineage>
        <taxon>Bacteria</taxon>
        <taxon>Pseudomonadati</taxon>
        <taxon>Pseudomonadota</taxon>
        <taxon>Betaproteobacteria</taxon>
        <taxon>Burkholderiales</taxon>
        <taxon>Burkholderiaceae</taxon>
        <taxon>Paraburkholderia</taxon>
    </lineage>
</organism>
<sequence>MSDPTIEEKIRVRAYELWQQDGCLEGCADEYWHMVSNELKLVRICH</sequence>
<comment type="caution">
    <text evidence="1">The sequence shown here is derived from an EMBL/GenBank/DDBJ whole genome shotgun (WGS) entry which is preliminary data.</text>
</comment>
<dbReference type="InterPro" id="IPR021327">
    <property type="entry name" value="DUF2934"/>
</dbReference>
<dbReference type="AlphaFoldDB" id="A0A9N8QW61"/>
<dbReference type="Proteomes" id="UP000675121">
    <property type="component" value="Unassembled WGS sequence"/>
</dbReference>
<evidence type="ECO:0008006" key="3">
    <source>
        <dbReference type="Google" id="ProtNLM"/>
    </source>
</evidence>
<protein>
    <recommendedName>
        <fullName evidence="3">DUF2934 domain-containing protein</fullName>
    </recommendedName>
</protein>
<evidence type="ECO:0000313" key="1">
    <source>
        <dbReference type="EMBL" id="CAE6887765.1"/>
    </source>
</evidence>
<name>A0A9N8QW61_9BURK</name>
<dbReference type="Pfam" id="PF11154">
    <property type="entry name" value="DUF2934"/>
    <property type="match status" value="1"/>
</dbReference>
<proteinExistence type="predicted"/>
<keyword evidence="2" id="KW-1185">Reference proteome</keyword>
<evidence type="ECO:0000313" key="2">
    <source>
        <dbReference type="Proteomes" id="UP000675121"/>
    </source>
</evidence>
<gene>
    <name evidence="1" type="ORF">R70211_02517</name>
</gene>
<accession>A0A9N8QW61</accession>
<dbReference type="EMBL" id="CAJNAS010000006">
    <property type="protein sequence ID" value="CAE6887765.1"/>
    <property type="molecule type" value="Genomic_DNA"/>
</dbReference>
<dbReference type="RefSeq" id="WP_201078092.1">
    <property type="nucleotide sequence ID" value="NZ_CAJNAV010000014.1"/>
</dbReference>